<reference evidence="2 3" key="1">
    <citation type="submission" date="2024-07" db="EMBL/GenBank/DDBJ databases">
        <title>Uliginosibacterium flavum JJ3220;KACC:17644.</title>
        <authorList>
            <person name="Kim M.K."/>
        </authorList>
    </citation>
    <scope>NUCLEOTIDE SEQUENCE [LARGE SCALE GENOMIC DNA]</scope>
    <source>
        <strain evidence="2 3">KACC:17644</strain>
    </source>
</reference>
<dbReference type="InterPro" id="IPR050662">
    <property type="entry name" value="Sec-metab_biosynth-thioest"/>
</dbReference>
<dbReference type="InterPro" id="IPR036866">
    <property type="entry name" value="RibonucZ/Hydroxyglut_hydro"/>
</dbReference>
<keyword evidence="3" id="KW-1185">Reference proteome</keyword>
<dbReference type="SUPFAM" id="SSF56281">
    <property type="entry name" value="Metallo-hydrolase/oxidoreductase"/>
    <property type="match status" value="1"/>
</dbReference>
<dbReference type="RefSeq" id="WP_354599766.1">
    <property type="nucleotide sequence ID" value="NZ_JBEWZI010000003.1"/>
</dbReference>
<comment type="caution">
    <text evidence="2">The sequence shown here is derived from an EMBL/GenBank/DDBJ whole genome shotgun (WGS) entry which is preliminary data.</text>
</comment>
<gene>
    <name evidence="2" type="ORF">ABXR19_03810</name>
</gene>
<dbReference type="Proteomes" id="UP001549691">
    <property type="component" value="Unassembled WGS sequence"/>
</dbReference>
<organism evidence="2 3">
    <name type="scientific">Uliginosibacterium flavum</name>
    <dbReference type="NCBI Taxonomy" id="1396831"/>
    <lineage>
        <taxon>Bacteria</taxon>
        <taxon>Pseudomonadati</taxon>
        <taxon>Pseudomonadota</taxon>
        <taxon>Betaproteobacteria</taxon>
        <taxon>Rhodocyclales</taxon>
        <taxon>Zoogloeaceae</taxon>
        <taxon>Uliginosibacterium</taxon>
    </lineage>
</organism>
<accession>A0ABV2TJU6</accession>
<dbReference type="EMBL" id="JBEWZI010000003">
    <property type="protein sequence ID" value="MET7013302.1"/>
    <property type="molecule type" value="Genomic_DNA"/>
</dbReference>
<dbReference type="PANTHER" id="PTHR23131">
    <property type="entry name" value="ENDORIBONUCLEASE LACTB2"/>
    <property type="match status" value="1"/>
</dbReference>
<dbReference type="InterPro" id="IPR048933">
    <property type="entry name" value="B_lactamase-like_C"/>
</dbReference>
<evidence type="ECO:0000313" key="3">
    <source>
        <dbReference type="Proteomes" id="UP001549691"/>
    </source>
</evidence>
<sequence length="347" mass="38329">MSAPPLRHPFSDAPAGVARLEVASGVHWLRFALPWSLNHINLWLIEDGGSLAIVDTGLGDPPTRGLWTELIATLERPISKIIVTHYHPDHIGNADWLSRATGAPVWMSMSEFMLAHAVHGQTSGYGMSSMLGHFRHHGLDEERLAKMEARGNVYERGVPTLPTQIQRMLDGDVLRIGNRDWRAIAGYGHSPEHISLHCAEAGVLISGDMLLPRITTNINVPAAMPDEDSVGRFLASLQRFVPLPMDTLVLPAHGLPFRGLHARIGQLVAHHAERDATMLKGLTEPRSAAELLQTLFTRPLDAHQLMFAMGEAIAHLNHLWHRGLLRCTKEDGAPIRYQSITLPQLHS</sequence>
<evidence type="ECO:0000259" key="1">
    <source>
        <dbReference type="SMART" id="SM00849"/>
    </source>
</evidence>
<dbReference type="InterPro" id="IPR001279">
    <property type="entry name" value="Metallo-B-lactamas"/>
</dbReference>
<protein>
    <submittedName>
        <fullName evidence="2">MBL fold metallo-hydrolase</fullName>
    </submittedName>
</protein>
<dbReference type="PANTHER" id="PTHR23131:SF4">
    <property type="entry name" value="METALLO-BETA-LACTAMASE SUPERFAMILY POTEIN"/>
    <property type="match status" value="1"/>
</dbReference>
<dbReference type="Gene3D" id="3.60.15.10">
    <property type="entry name" value="Ribonuclease Z/Hydroxyacylglutathione hydrolase-like"/>
    <property type="match status" value="1"/>
</dbReference>
<dbReference type="Pfam" id="PF21221">
    <property type="entry name" value="B_lactamase-like_C"/>
    <property type="match status" value="1"/>
</dbReference>
<dbReference type="Pfam" id="PF00753">
    <property type="entry name" value="Lactamase_B"/>
    <property type="match status" value="1"/>
</dbReference>
<dbReference type="InterPro" id="IPR036388">
    <property type="entry name" value="WH-like_DNA-bd_sf"/>
</dbReference>
<evidence type="ECO:0000313" key="2">
    <source>
        <dbReference type="EMBL" id="MET7013302.1"/>
    </source>
</evidence>
<dbReference type="SMART" id="SM00849">
    <property type="entry name" value="Lactamase_B"/>
    <property type="match status" value="1"/>
</dbReference>
<dbReference type="Gene3D" id="1.10.10.10">
    <property type="entry name" value="Winged helix-like DNA-binding domain superfamily/Winged helix DNA-binding domain"/>
    <property type="match status" value="1"/>
</dbReference>
<proteinExistence type="predicted"/>
<feature type="domain" description="Metallo-beta-lactamase" evidence="1">
    <location>
        <begin position="39"/>
        <end position="253"/>
    </location>
</feature>
<name>A0ABV2TJU6_9RHOO</name>